<keyword evidence="2" id="KW-0862">Zinc</keyword>
<dbReference type="SMART" id="SM00343">
    <property type="entry name" value="ZnF_C2HC"/>
    <property type="match status" value="4"/>
</dbReference>
<keyword evidence="2" id="KW-0863">Zinc-finger</keyword>
<evidence type="ECO:0000259" key="5">
    <source>
        <dbReference type="PROSITE" id="PS50158"/>
    </source>
</evidence>
<organism evidence="7 8">
    <name type="scientific">Caenorhabditis bovis</name>
    <dbReference type="NCBI Taxonomy" id="2654633"/>
    <lineage>
        <taxon>Eukaryota</taxon>
        <taxon>Metazoa</taxon>
        <taxon>Ecdysozoa</taxon>
        <taxon>Nematoda</taxon>
        <taxon>Chromadorea</taxon>
        <taxon>Rhabditida</taxon>
        <taxon>Rhabditina</taxon>
        <taxon>Rhabditomorpha</taxon>
        <taxon>Rhabditoidea</taxon>
        <taxon>Rhabditidae</taxon>
        <taxon>Peloderinae</taxon>
        <taxon>Caenorhabditis</taxon>
    </lineage>
</organism>
<dbReference type="InterPro" id="IPR041201">
    <property type="entry name" value="PTPRJ_TM"/>
</dbReference>
<dbReference type="PROSITE" id="PS50158">
    <property type="entry name" value="ZF_CCHC"/>
    <property type="match status" value="1"/>
</dbReference>
<reference evidence="7 8" key="1">
    <citation type="submission" date="2020-04" db="EMBL/GenBank/DDBJ databases">
        <authorList>
            <person name="Laetsch R D."/>
            <person name="Stevens L."/>
            <person name="Kumar S."/>
            <person name="Blaxter L. M."/>
        </authorList>
    </citation>
    <scope>NUCLEOTIDE SEQUENCE [LARGE SCALE GENOMIC DNA]</scope>
</reference>
<feature type="chain" id="PRO_5035898359" description="protein-tyrosine-phosphatase" evidence="4">
    <location>
        <begin position="19"/>
        <end position="1924"/>
    </location>
</feature>
<feature type="domain" description="CCHC-type" evidence="5">
    <location>
        <begin position="1107"/>
        <end position="1122"/>
    </location>
</feature>
<dbReference type="PANTHER" id="PTHR47331">
    <property type="entry name" value="PHD-TYPE DOMAIN-CONTAINING PROTEIN"/>
    <property type="match status" value="1"/>
</dbReference>
<comment type="caution">
    <text evidence="7">The sequence shown here is derived from an EMBL/GenBank/DDBJ whole genome shotgun (WGS) entry which is preliminary data.</text>
</comment>
<dbReference type="EMBL" id="CADEPM010000004">
    <property type="protein sequence ID" value="CAB3405624.1"/>
    <property type="molecule type" value="Genomic_DNA"/>
</dbReference>
<feature type="compositionally biased region" description="Polar residues" evidence="3">
    <location>
        <begin position="854"/>
        <end position="864"/>
    </location>
</feature>
<dbReference type="PANTHER" id="PTHR47331:SF1">
    <property type="entry name" value="GAG-LIKE PROTEIN"/>
    <property type="match status" value="1"/>
</dbReference>
<feature type="compositionally biased region" description="Basic and acidic residues" evidence="3">
    <location>
        <begin position="824"/>
        <end position="834"/>
    </location>
</feature>
<dbReference type="GO" id="GO:0008270">
    <property type="term" value="F:zinc ion binding"/>
    <property type="evidence" value="ECO:0007669"/>
    <property type="project" value="UniProtKB-KW"/>
</dbReference>
<keyword evidence="2" id="KW-0479">Metal-binding</keyword>
<dbReference type="Gene3D" id="2.60.40.3770">
    <property type="match status" value="1"/>
</dbReference>
<feature type="region of interest" description="Disordered" evidence="3">
    <location>
        <begin position="1893"/>
        <end position="1924"/>
    </location>
</feature>
<name>A0A8S1EUI4_9PELO</name>
<keyword evidence="4" id="KW-0732">Signal</keyword>
<dbReference type="Pfam" id="PF00041">
    <property type="entry name" value="fn3"/>
    <property type="match status" value="1"/>
</dbReference>
<dbReference type="Gene3D" id="3.30.70.270">
    <property type="match status" value="1"/>
</dbReference>
<feature type="signal peptide" evidence="4">
    <location>
        <begin position="1"/>
        <end position="18"/>
    </location>
</feature>
<dbReference type="InterPro" id="IPR005312">
    <property type="entry name" value="DUF1759"/>
</dbReference>
<dbReference type="Pfam" id="PF18861">
    <property type="entry name" value="PTP_tm"/>
    <property type="match status" value="1"/>
</dbReference>
<dbReference type="CDD" id="cd00063">
    <property type="entry name" value="FN3"/>
    <property type="match status" value="2"/>
</dbReference>
<dbReference type="Gene3D" id="3.10.10.10">
    <property type="entry name" value="HIV Type 1 Reverse Transcriptase, subunit A, domain 1"/>
    <property type="match status" value="1"/>
</dbReference>
<dbReference type="InterPro" id="IPR043128">
    <property type="entry name" value="Rev_trsase/Diguanyl_cyclase"/>
</dbReference>
<sequence>MVFLIFLVTSCCISIVSSSSILVDFSAYAVSRPQAYLIEYSPPVGYPPSGSAVDGNTFFSEINGTISATEYVINVSAILDNGMRQKVASFSVFSSPDAPSLDSIETTEHEATISYFPPQGQNITFQIEYFPEGHKEYANSIDTKAALVRLRGLDAGTTFRLRIRSVYMGVYSQQLIDTTFVTQGASNYDYSSSVETGYSVRTLPPNIFSASTTLATTESSYEYSQEEETATRSMPLETTEMVMVSTTTTMPSVTTIITPSTTSSEIITTLTPIITTSTKRAAEVVDSGDLGSDHPTESHGEPFIDLDTMIREYGEPSDIGLSDETNMLRLDWDAPDDAPCDAFFVNYTILSLSKPRSFSLATSDEHAKIKFFTDHTLDIRVFCMLAGALSKTWWAHRIAHLSKPKAIENLRVVNTTTDDFYVSTIKIAWDWPTYHDFVHYRIVVSYGLKDTSSTQEIEVTSKQDFIEIDKLEAANAYKISIRNSSVELSLTSKPTVIEQITPPIISSTVYPGQISSTSININFGDSDPEQGRFDYYLLTFSGNNKNISKKVEMDQEKSFTFTKLIPGKTYQFSVYTVYKGVKSRPVSADVTTYPLKVNKLYPVVGRDYVVLYWDIENFADSDCRFRLSYNADNIPTVSVELKGASRHRFAGLQSDVYYTFTITVIMGTAKAAAESESEMGSRELVVSFDNDHSVFSELNGAPENFAVIVSDDTSLNDDNYELKSWFEVKDEDVWGAYRASPSTWNPFDSDRVRHAAFTVGTDDCVKRSLDEPYCNGILRANTDYRVKIRMYTDTMVAMESDWGRIEGEKSDANDDESSEDDESNDRRFPCHIEEEERNESLTGDKMMVEKTQKTQEVSRPPRNTEQVDVMKMLAGTNLLEVPEFDGRQENWSPFWEMFEVLVDKQNAPNVVKFNVLRKACRGDAYEQIRKYPADGSAYHEAVKRLQAVYGNTEKQFRKLLSQLQEVKPARDDIRSCRAVFNTCSVIVYGLKKLNQEVDNAVLKELIRKKFPRWVNHKLLKNEARKDDAKDASAESMLEDIEDMISLREAEDSDSEELSGKIKALKDQVARAEEPCSYCGLANHKSDTCRKFGSLDLRREKAGKDGLCFNCLKKGHYSTQCRKEQGCEPGIEAMMELDGIGINEKDPTDSEIMKNFRETVEMSLTGEITVRWPWKEEKKWQLADNRTVAWQRLMQTYNALHQKKEWELMLEIFKKQEIDGIIEEVTSKGQSPVYYIPYQIVKNDNSATTKLRIVFDASSHRKGCISLNDAIHQGPVILPELVGIILRCRTARYVLIADVEKAFHQIRLHKEDRDSTRFFMLKDEKKPPTADNVKIMRFTRIPFGVNASPFLLAVSIQHFFENAQTSEILQEAVGRNLYVTDESQVQQEQTPEESVKEEESDETPTRRNPTRACRRPRGWVTQLASIMMILALLIMNVGAVPSKDLPSYEEVKLNQTLGRQEGVLKTVDNRTVLNPQKLIADTRHINVRKSQVTSTVAPLKASLITTTVAATTKKTDSDKKKNQIKRLFMKNKHIDRLDNGILLRKDDSEIICTNNGVNLIDKGINTKMNYKICSNNYCVSDITPSFITNIALPREEMISIHKISWKKAIGNRYGIVEKECPARDTCTKIDCIICPDIVWNPHCAPIRFAILIAIGPKGKENTITKKFNQPIVAEKCKVLCGTKNNYFLAQGILVYVPSTDYVAEQSDEHGKASDSTIFEIHAPDNTGFFSQIGHIISSTIQHAIFSRSSSRWTKVRPNNLTIRKRGGARYSTKDAYKSEVREDKGRIFMSANNAIFMLSQAQLMKVIAQQGARGPSRIRICVFCEKGHWPSECSNTHSTVEERKTVQRQKGLCPICLRKGHNALRCRAPRTDTCKVKQCEKKGLIHHALLCKKQPGKEEEPAAAQALEEMDAEEILRSPSPNKEI</sequence>
<dbReference type="SUPFAM" id="SSF49265">
    <property type="entry name" value="Fibronectin type III"/>
    <property type="match status" value="2"/>
</dbReference>
<evidence type="ECO:0000256" key="2">
    <source>
        <dbReference type="PROSITE-ProRule" id="PRU00047"/>
    </source>
</evidence>
<keyword evidence="8" id="KW-1185">Reference proteome</keyword>
<dbReference type="OrthoDB" id="8609993at2759"/>
<dbReference type="InterPro" id="IPR003961">
    <property type="entry name" value="FN3_dom"/>
</dbReference>
<feature type="compositionally biased region" description="Acidic residues" evidence="3">
    <location>
        <begin position="813"/>
        <end position="823"/>
    </location>
</feature>
<evidence type="ECO:0000313" key="7">
    <source>
        <dbReference type="EMBL" id="CAB3405624.1"/>
    </source>
</evidence>
<dbReference type="SMART" id="SM00060">
    <property type="entry name" value="FN3"/>
    <property type="match status" value="4"/>
</dbReference>
<dbReference type="InterPro" id="IPR013783">
    <property type="entry name" value="Ig-like_fold"/>
</dbReference>
<dbReference type="EC" id="3.1.3.48" evidence="1"/>
<gene>
    <name evidence="7" type="ORF">CBOVIS_LOCUS7800</name>
</gene>
<dbReference type="Proteomes" id="UP000494206">
    <property type="component" value="Unassembled WGS sequence"/>
</dbReference>
<evidence type="ECO:0000256" key="3">
    <source>
        <dbReference type="SAM" id="MobiDB-lite"/>
    </source>
</evidence>
<dbReference type="InterPro" id="IPR036116">
    <property type="entry name" value="FN3_sf"/>
</dbReference>
<proteinExistence type="predicted"/>
<evidence type="ECO:0000259" key="6">
    <source>
        <dbReference type="PROSITE" id="PS50853"/>
    </source>
</evidence>
<evidence type="ECO:0000256" key="1">
    <source>
        <dbReference type="ARBA" id="ARBA00013064"/>
    </source>
</evidence>
<dbReference type="Pfam" id="PF03564">
    <property type="entry name" value="DUF1759"/>
    <property type="match status" value="1"/>
</dbReference>
<feature type="domain" description="Fibronectin type-III" evidence="6">
    <location>
        <begin position="95"/>
        <end position="185"/>
    </location>
</feature>
<dbReference type="Gene3D" id="2.60.40.10">
    <property type="entry name" value="Immunoglobulins"/>
    <property type="match status" value="3"/>
</dbReference>
<dbReference type="InterPro" id="IPR001878">
    <property type="entry name" value="Znf_CCHC"/>
</dbReference>
<dbReference type="PROSITE" id="PS50853">
    <property type="entry name" value="FN3"/>
    <property type="match status" value="1"/>
</dbReference>
<dbReference type="GO" id="GO:0003676">
    <property type="term" value="F:nucleic acid binding"/>
    <property type="evidence" value="ECO:0007669"/>
    <property type="project" value="InterPro"/>
</dbReference>
<dbReference type="SUPFAM" id="SSF56672">
    <property type="entry name" value="DNA/RNA polymerases"/>
    <property type="match status" value="1"/>
</dbReference>
<feature type="compositionally biased region" description="Basic and acidic residues" evidence="3">
    <location>
        <begin position="802"/>
        <end position="812"/>
    </location>
</feature>
<evidence type="ECO:0000256" key="4">
    <source>
        <dbReference type="SAM" id="SignalP"/>
    </source>
</evidence>
<feature type="region of interest" description="Disordered" evidence="3">
    <location>
        <begin position="1381"/>
        <end position="1412"/>
    </location>
</feature>
<dbReference type="GO" id="GO:0004725">
    <property type="term" value="F:protein tyrosine phosphatase activity"/>
    <property type="evidence" value="ECO:0007669"/>
    <property type="project" value="UniProtKB-EC"/>
</dbReference>
<dbReference type="InterPro" id="IPR043502">
    <property type="entry name" value="DNA/RNA_pol_sf"/>
</dbReference>
<accession>A0A8S1EUI4</accession>
<feature type="region of interest" description="Disordered" evidence="3">
    <location>
        <begin position="802"/>
        <end position="864"/>
    </location>
</feature>
<protein>
    <recommendedName>
        <fullName evidence="1">protein-tyrosine-phosphatase</fullName>
        <ecNumber evidence="1">3.1.3.48</ecNumber>
    </recommendedName>
</protein>
<evidence type="ECO:0000313" key="8">
    <source>
        <dbReference type="Proteomes" id="UP000494206"/>
    </source>
</evidence>